<evidence type="ECO:0000256" key="1">
    <source>
        <dbReference type="SAM" id="SignalP"/>
    </source>
</evidence>
<feature type="signal peptide" evidence="1">
    <location>
        <begin position="1"/>
        <end position="38"/>
    </location>
</feature>
<dbReference type="EMBL" id="LJSN01000002">
    <property type="protein sequence ID" value="PNE40154.1"/>
    <property type="molecule type" value="Genomic_DNA"/>
</dbReference>
<accession>A0A2N8PGJ3</accession>
<feature type="chain" id="PRO_5038773179" evidence="1">
    <location>
        <begin position="39"/>
        <end position="367"/>
    </location>
</feature>
<proteinExistence type="predicted"/>
<comment type="caution">
    <text evidence="2">The sequence shown here is derived from an EMBL/GenBank/DDBJ whole genome shotgun (WGS) entry which is preliminary data.</text>
</comment>
<sequence length="367" mass="37418">MTHKAQRSVRARKATAGSAAAVVGGLALLIGAAAPGQAATAAAAAGARSAPSCGAAATAPMAAATRTNAAVGAETAPGTGLTGSPASAVTGDAAQQLAYSLAPEAPIGLWASSNLTLRTPVSQGTVRLDVTTQGFIAASLLMQRYDEKSHRWVDLDVQPTGTDKPNKGAFSFPLSVAASPDHPATVALRVQAIDRPGRLAVTASVNDGHGHTYGAPTRNTVVDRPTTTVTGWPRGASLVRGGAAKEFELTVKNTTKRAYPALNAEYFAYGQSNGRALAPKDLVLQQYVPGQGWQRVSLVPGGCDPGMGAELIPTAKKPLAPGATAVYRMRVAVAGDAPLVNVEAGVSVGAGNTSFYYQNLPFKIRAK</sequence>
<name>A0A2N8PGJ3_STRNR</name>
<reference evidence="3" key="1">
    <citation type="submission" date="2015-09" db="EMBL/GenBank/DDBJ databases">
        <authorList>
            <person name="Graham D.E."/>
            <person name="Mahan K.M."/>
            <person name="Klingeman D.M."/>
            <person name="Fida T."/>
            <person name="Giannone R.J."/>
            <person name="Hettich R.L."/>
            <person name="Parry R.J."/>
            <person name="Spain J.C."/>
        </authorList>
    </citation>
    <scope>NUCLEOTIDE SEQUENCE [LARGE SCALE GENOMIC DNA]</scope>
    <source>
        <strain evidence="3">JCM 4701</strain>
    </source>
</reference>
<protein>
    <submittedName>
        <fullName evidence="2">Uncharacterized protein</fullName>
    </submittedName>
</protein>
<keyword evidence="3" id="KW-1185">Reference proteome</keyword>
<evidence type="ECO:0000313" key="3">
    <source>
        <dbReference type="Proteomes" id="UP000236047"/>
    </source>
</evidence>
<keyword evidence="1" id="KW-0732">Signal</keyword>
<gene>
    <name evidence="2" type="ORF">AOB60_03845</name>
</gene>
<dbReference type="AlphaFoldDB" id="A0A2N8PGJ3"/>
<dbReference type="Proteomes" id="UP000236047">
    <property type="component" value="Unassembled WGS sequence"/>
</dbReference>
<evidence type="ECO:0000313" key="2">
    <source>
        <dbReference type="EMBL" id="PNE40154.1"/>
    </source>
</evidence>
<organism evidence="2 3">
    <name type="scientific">Streptomyces noursei</name>
    <name type="common">Streptomyces albulus</name>
    <dbReference type="NCBI Taxonomy" id="1971"/>
    <lineage>
        <taxon>Bacteria</taxon>
        <taxon>Bacillati</taxon>
        <taxon>Actinomycetota</taxon>
        <taxon>Actinomycetes</taxon>
        <taxon>Kitasatosporales</taxon>
        <taxon>Streptomycetaceae</taxon>
        <taxon>Streptomyces</taxon>
    </lineage>
</organism>